<dbReference type="AlphaFoldDB" id="K8FET6"/>
<reference evidence="11 12" key="1">
    <citation type="submission" date="2011-10" db="EMBL/GenBank/DDBJ databases">
        <authorList>
            <person name="Genoscope - CEA"/>
        </authorList>
    </citation>
    <scope>NUCLEOTIDE SEQUENCE [LARGE SCALE GENOMIC DNA]</scope>
    <source>
        <strain evidence="11 12">RCC 1105</strain>
    </source>
</reference>
<feature type="domain" description="Dynein axonemal assembly factor 11-like CS" evidence="10">
    <location>
        <begin position="159"/>
        <end position="283"/>
    </location>
</feature>
<feature type="region of interest" description="Disordered" evidence="9">
    <location>
        <begin position="148"/>
        <end position="190"/>
    </location>
</feature>
<dbReference type="OrthoDB" id="10250990at2759"/>
<dbReference type="PANTHER" id="PTHR18849">
    <property type="entry name" value="LEUCINE RICH REPEAT PROTEIN"/>
    <property type="match status" value="1"/>
</dbReference>
<comment type="subcellular location">
    <subcellularLocation>
        <location evidence="1">Cytoplasm</location>
        <location evidence="1">Cytoskeleton</location>
        <location evidence="1">Cilium axoneme</location>
    </subcellularLocation>
</comment>
<feature type="compositionally biased region" description="Basic and acidic residues" evidence="9">
    <location>
        <begin position="148"/>
        <end position="164"/>
    </location>
</feature>
<evidence type="ECO:0000256" key="1">
    <source>
        <dbReference type="ARBA" id="ARBA00004430"/>
    </source>
</evidence>
<evidence type="ECO:0000256" key="2">
    <source>
        <dbReference type="ARBA" id="ARBA00022490"/>
    </source>
</evidence>
<keyword evidence="6" id="KW-0966">Cell projection</keyword>
<dbReference type="EMBL" id="FO082270">
    <property type="protein sequence ID" value="CCO66546.1"/>
    <property type="molecule type" value="Genomic_DNA"/>
</dbReference>
<keyword evidence="8" id="KW-0175">Coiled coil</keyword>
<evidence type="ECO:0000256" key="8">
    <source>
        <dbReference type="SAM" id="Coils"/>
    </source>
</evidence>
<name>K8FET6_9CHLO</name>
<feature type="compositionally biased region" description="Basic and acidic residues" evidence="9">
    <location>
        <begin position="171"/>
        <end position="184"/>
    </location>
</feature>
<dbReference type="KEGG" id="bpg:Bathy09g02490"/>
<feature type="coiled-coil region" evidence="8">
    <location>
        <begin position="102"/>
        <end position="130"/>
    </location>
</feature>
<sequence>MICATTENLNRLKYLRYLNVSLNNITVIENLDGCESLEKLDLTGNFLDVTSIEPSMENLSKCERLRSLFLIGNPCLEEFERLREYVIGCLPGLAVLDGKEITEEERRECAREKNEIVEALKAKIEEKKASGSTGCVWNAKTRYESFLEEERTKNNREEEKETSSRKIQSKRTFERPKKPPREGFDELPENTDAILQVNEGKYEFTLGSEGEDIDADANTIILRVQIPKHFDTSLVDVDCHSEIVRVLIKGELLLLRFPEKVREETCKASRSQTTGELKVSVEKTKKKMMAKDFVIAEAAP</sequence>
<evidence type="ECO:0000256" key="7">
    <source>
        <dbReference type="ARBA" id="ARBA00049982"/>
    </source>
</evidence>
<evidence type="ECO:0000256" key="9">
    <source>
        <dbReference type="SAM" id="MobiDB-lite"/>
    </source>
</evidence>
<accession>K8FET6</accession>
<dbReference type="STRING" id="41875.K8FET6"/>
<dbReference type="Gene3D" id="3.80.10.10">
    <property type="entry name" value="Ribonuclease Inhibitor"/>
    <property type="match status" value="1"/>
</dbReference>
<dbReference type="RefSeq" id="XP_007510986.1">
    <property type="nucleotide sequence ID" value="XM_007510924.1"/>
</dbReference>
<evidence type="ECO:0000256" key="4">
    <source>
        <dbReference type="ARBA" id="ARBA00022737"/>
    </source>
</evidence>
<dbReference type="PANTHER" id="PTHR18849:SF0">
    <property type="entry name" value="CILIA- AND FLAGELLA-ASSOCIATED PROTEIN 410-RELATED"/>
    <property type="match status" value="1"/>
</dbReference>
<dbReference type="InterPro" id="IPR056496">
    <property type="entry name" value="CS_DNAAF11_C"/>
</dbReference>
<keyword evidence="12" id="KW-1185">Reference proteome</keyword>
<dbReference type="SUPFAM" id="SSF52058">
    <property type="entry name" value="L domain-like"/>
    <property type="match status" value="1"/>
</dbReference>
<dbReference type="GeneID" id="19013756"/>
<keyword evidence="5" id="KW-0969">Cilium</keyword>
<dbReference type="Pfam" id="PF23602">
    <property type="entry name" value="CS_DNAAF11_C"/>
    <property type="match status" value="1"/>
</dbReference>
<evidence type="ECO:0000313" key="12">
    <source>
        <dbReference type="Proteomes" id="UP000198341"/>
    </source>
</evidence>
<evidence type="ECO:0000256" key="6">
    <source>
        <dbReference type="ARBA" id="ARBA00023273"/>
    </source>
</evidence>
<keyword evidence="2" id="KW-0963">Cytoplasm</keyword>
<evidence type="ECO:0000313" key="11">
    <source>
        <dbReference type="EMBL" id="CCO66546.1"/>
    </source>
</evidence>
<keyword evidence="3" id="KW-0433">Leucine-rich repeat</keyword>
<proteinExistence type="inferred from homology"/>
<protein>
    <recommendedName>
        <fullName evidence="10">Dynein axonemal assembly factor 11-like CS domain-containing protein</fullName>
    </recommendedName>
</protein>
<dbReference type="PROSITE" id="PS51450">
    <property type="entry name" value="LRR"/>
    <property type="match status" value="1"/>
</dbReference>
<dbReference type="Proteomes" id="UP000198341">
    <property type="component" value="Chromosome 9"/>
</dbReference>
<evidence type="ECO:0000259" key="10">
    <source>
        <dbReference type="Pfam" id="PF23602"/>
    </source>
</evidence>
<gene>
    <name evidence="11" type="ORF">Bathy09g02490</name>
</gene>
<dbReference type="GO" id="GO:0005930">
    <property type="term" value="C:axoneme"/>
    <property type="evidence" value="ECO:0007669"/>
    <property type="project" value="UniProtKB-SubCell"/>
</dbReference>
<comment type="similarity">
    <text evidence="7">Belongs to the tilB family.</text>
</comment>
<evidence type="ECO:0000256" key="3">
    <source>
        <dbReference type="ARBA" id="ARBA00022614"/>
    </source>
</evidence>
<organism evidence="11 12">
    <name type="scientific">Bathycoccus prasinos</name>
    <dbReference type="NCBI Taxonomy" id="41875"/>
    <lineage>
        <taxon>Eukaryota</taxon>
        <taxon>Viridiplantae</taxon>
        <taxon>Chlorophyta</taxon>
        <taxon>Mamiellophyceae</taxon>
        <taxon>Mamiellales</taxon>
        <taxon>Bathycoccaceae</taxon>
        <taxon>Bathycoccus</taxon>
    </lineage>
</organism>
<dbReference type="InterPro" id="IPR032675">
    <property type="entry name" value="LRR_dom_sf"/>
</dbReference>
<evidence type="ECO:0000256" key="5">
    <source>
        <dbReference type="ARBA" id="ARBA00023069"/>
    </source>
</evidence>
<dbReference type="eggNOG" id="KOG0531">
    <property type="taxonomic scope" value="Eukaryota"/>
</dbReference>
<dbReference type="InterPro" id="IPR001611">
    <property type="entry name" value="Leu-rich_rpt"/>
</dbReference>
<keyword evidence="4" id="KW-0677">Repeat</keyword>